<keyword evidence="4" id="KW-0238">DNA-binding</keyword>
<reference evidence="8" key="2">
    <citation type="submission" date="2020-09" db="EMBL/GenBank/DDBJ databases">
        <authorList>
            <person name="Sun Q."/>
            <person name="Zhou Y."/>
        </authorList>
    </citation>
    <scope>NUCLEOTIDE SEQUENCE</scope>
    <source>
        <strain evidence="8">CGMCC 1.15762</strain>
    </source>
</reference>
<dbReference type="InterPro" id="IPR036388">
    <property type="entry name" value="WH-like_DNA-bd_sf"/>
</dbReference>
<name>A0A8J2ZK62_9RHOB</name>
<dbReference type="GO" id="GO:0006352">
    <property type="term" value="P:DNA-templated transcription initiation"/>
    <property type="evidence" value="ECO:0007669"/>
    <property type="project" value="InterPro"/>
</dbReference>
<dbReference type="InterPro" id="IPR007627">
    <property type="entry name" value="RNA_pol_sigma70_r2"/>
</dbReference>
<evidence type="ECO:0000313" key="9">
    <source>
        <dbReference type="Proteomes" id="UP000617145"/>
    </source>
</evidence>
<evidence type="ECO:0000256" key="5">
    <source>
        <dbReference type="ARBA" id="ARBA00023163"/>
    </source>
</evidence>
<proteinExistence type="inferred from homology"/>
<dbReference type="SUPFAM" id="SSF88659">
    <property type="entry name" value="Sigma3 and sigma4 domains of RNA polymerase sigma factors"/>
    <property type="match status" value="1"/>
</dbReference>
<keyword evidence="2" id="KW-0805">Transcription regulation</keyword>
<evidence type="ECO:0000256" key="3">
    <source>
        <dbReference type="ARBA" id="ARBA00023082"/>
    </source>
</evidence>
<dbReference type="AlphaFoldDB" id="A0A8J2ZK62"/>
<dbReference type="InterPro" id="IPR013324">
    <property type="entry name" value="RNA_pol_sigma_r3/r4-like"/>
</dbReference>
<sequence length="194" mass="21423">MPYDAMNDCSDDMLLAAYAAGDPAAARALTARLGPRAFAHAMRMLRDRAEAEDVAQEALLRLWRAAPGWRAGEAKVSTWLYRVVSNLCIDRIRRRRGGHLDICDVPEPEDPAPSVEQDLQQGARGRALDEALGSLPERQKQAVVLRHLEGLSNPEIADIMEIGVRAVESLTARGRKTLEGLLAPRRDELGYDDD</sequence>
<dbReference type="Gene3D" id="1.10.10.10">
    <property type="entry name" value="Winged helix-like DNA-binding domain superfamily/Winged helix DNA-binding domain"/>
    <property type="match status" value="1"/>
</dbReference>
<reference evidence="8" key="1">
    <citation type="journal article" date="2014" name="Int. J. Syst. Evol. Microbiol.">
        <title>Complete genome sequence of Corynebacterium casei LMG S-19264T (=DSM 44701T), isolated from a smear-ripened cheese.</title>
        <authorList>
            <consortium name="US DOE Joint Genome Institute (JGI-PGF)"/>
            <person name="Walter F."/>
            <person name="Albersmeier A."/>
            <person name="Kalinowski J."/>
            <person name="Ruckert C."/>
        </authorList>
    </citation>
    <scope>NUCLEOTIDE SEQUENCE</scope>
    <source>
        <strain evidence="8">CGMCC 1.15762</strain>
    </source>
</reference>
<evidence type="ECO:0000256" key="2">
    <source>
        <dbReference type="ARBA" id="ARBA00023015"/>
    </source>
</evidence>
<organism evidence="8 9">
    <name type="scientific">Salipiger pallidus</name>
    <dbReference type="NCBI Taxonomy" id="1775170"/>
    <lineage>
        <taxon>Bacteria</taxon>
        <taxon>Pseudomonadati</taxon>
        <taxon>Pseudomonadota</taxon>
        <taxon>Alphaproteobacteria</taxon>
        <taxon>Rhodobacterales</taxon>
        <taxon>Roseobacteraceae</taxon>
        <taxon>Salipiger</taxon>
    </lineage>
</organism>
<dbReference type="InterPro" id="IPR013325">
    <property type="entry name" value="RNA_pol_sigma_r2"/>
</dbReference>
<keyword evidence="9" id="KW-1185">Reference proteome</keyword>
<feature type="domain" description="RNA polymerase sigma factor 70 region 4 type 2" evidence="7">
    <location>
        <begin position="126"/>
        <end position="178"/>
    </location>
</feature>
<feature type="domain" description="RNA polymerase sigma-70 region 2" evidence="6">
    <location>
        <begin position="31"/>
        <end position="96"/>
    </location>
</feature>
<comment type="similarity">
    <text evidence="1">Belongs to the sigma-70 factor family. ECF subfamily.</text>
</comment>
<dbReference type="NCBIfam" id="TIGR02937">
    <property type="entry name" value="sigma70-ECF"/>
    <property type="match status" value="1"/>
</dbReference>
<dbReference type="SUPFAM" id="SSF88946">
    <property type="entry name" value="Sigma2 domain of RNA polymerase sigma factors"/>
    <property type="match status" value="1"/>
</dbReference>
<evidence type="ECO:0000259" key="6">
    <source>
        <dbReference type="Pfam" id="PF04542"/>
    </source>
</evidence>
<dbReference type="GO" id="GO:0016987">
    <property type="term" value="F:sigma factor activity"/>
    <property type="evidence" value="ECO:0007669"/>
    <property type="project" value="UniProtKB-KW"/>
</dbReference>
<evidence type="ECO:0000256" key="4">
    <source>
        <dbReference type="ARBA" id="ARBA00023125"/>
    </source>
</evidence>
<keyword evidence="3" id="KW-0731">Sigma factor</keyword>
<gene>
    <name evidence="8" type="ORF">GCM10011415_23350</name>
</gene>
<dbReference type="GO" id="GO:0003677">
    <property type="term" value="F:DNA binding"/>
    <property type="evidence" value="ECO:0007669"/>
    <property type="project" value="UniProtKB-KW"/>
</dbReference>
<dbReference type="Pfam" id="PF04542">
    <property type="entry name" value="Sigma70_r2"/>
    <property type="match status" value="1"/>
</dbReference>
<dbReference type="CDD" id="cd06171">
    <property type="entry name" value="Sigma70_r4"/>
    <property type="match status" value="1"/>
</dbReference>
<keyword evidence="5" id="KW-0804">Transcription</keyword>
<dbReference type="Pfam" id="PF08281">
    <property type="entry name" value="Sigma70_r4_2"/>
    <property type="match status" value="1"/>
</dbReference>
<dbReference type="NCBIfam" id="NF009176">
    <property type="entry name" value="PRK12524.1"/>
    <property type="match status" value="1"/>
</dbReference>
<dbReference type="RefSeq" id="WP_188790398.1">
    <property type="nucleotide sequence ID" value="NZ_BMJV01000004.1"/>
</dbReference>
<evidence type="ECO:0000259" key="7">
    <source>
        <dbReference type="Pfam" id="PF08281"/>
    </source>
</evidence>
<dbReference type="InterPro" id="IPR039425">
    <property type="entry name" value="RNA_pol_sigma-70-like"/>
</dbReference>
<evidence type="ECO:0000313" key="8">
    <source>
        <dbReference type="EMBL" id="GGG74260.1"/>
    </source>
</evidence>
<evidence type="ECO:0000256" key="1">
    <source>
        <dbReference type="ARBA" id="ARBA00010641"/>
    </source>
</evidence>
<protein>
    <submittedName>
        <fullName evidence="8">RNA polymerase sigma subunit ECF family protein</fullName>
    </submittedName>
</protein>
<dbReference type="PANTHER" id="PTHR43133:SF8">
    <property type="entry name" value="RNA POLYMERASE SIGMA FACTOR HI_1459-RELATED"/>
    <property type="match status" value="1"/>
</dbReference>
<accession>A0A8J2ZK62</accession>
<dbReference type="EMBL" id="BMJV01000004">
    <property type="protein sequence ID" value="GGG74260.1"/>
    <property type="molecule type" value="Genomic_DNA"/>
</dbReference>
<comment type="caution">
    <text evidence="8">The sequence shown here is derived from an EMBL/GenBank/DDBJ whole genome shotgun (WGS) entry which is preliminary data.</text>
</comment>
<dbReference type="InterPro" id="IPR014284">
    <property type="entry name" value="RNA_pol_sigma-70_dom"/>
</dbReference>
<dbReference type="Gene3D" id="1.10.1740.10">
    <property type="match status" value="1"/>
</dbReference>
<dbReference type="PANTHER" id="PTHR43133">
    <property type="entry name" value="RNA POLYMERASE ECF-TYPE SIGMA FACTO"/>
    <property type="match status" value="1"/>
</dbReference>
<dbReference type="InterPro" id="IPR013249">
    <property type="entry name" value="RNA_pol_sigma70_r4_t2"/>
</dbReference>
<dbReference type="Proteomes" id="UP000617145">
    <property type="component" value="Unassembled WGS sequence"/>
</dbReference>